<dbReference type="PANTHER" id="PTHR30537:SF1">
    <property type="entry name" value="HTH-TYPE TRANSCRIPTIONAL REGULATOR PGRR"/>
    <property type="match status" value="1"/>
</dbReference>
<evidence type="ECO:0000259" key="2">
    <source>
        <dbReference type="Pfam" id="PF03466"/>
    </source>
</evidence>
<comment type="similarity">
    <text evidence="1">Belongs to the LysR transcriptional regulatory family.</text>
</comment>
<name>A0A2S4LYR6_9BURK</name>
<dbReference type="AlphaFoldDB" id="A0A2S4LYR6"/>
<reference evidence="3 4" key="1">
    <citation type="submission" date="2018-01" db="EMBL/GenBank/DDBJ databases">
        <title>Genomic Encyclopedia of Type Strains, Phase III (KMG-III): the genomes of soil and plant-associated and newly described type strains.</title>
        <authorList>
            <person name="Whitman W."/>
        </authorList>
    </citation>
    <scope>NUCLEOTIDE SEQUENCE [LARGE SCALE GENOMIC DNA]</scope>
    <source>
        <strain evidence="3 4">JCM 18070</strain>
    </source>
</reference>
<dbReference type="Pfam" id="PF03466">
    <property type="entry name" value="LysR_substrate"/>
    <property type="match status" value="1"/>
</dbReference>
<protein>
    <submittedName>
        <fullName evidence="3">LysR substrate binding domain-containing protein</fullName>
    </submittedName>
</protein>
<feature type="domain" description="LysR substrate-binding" evidence="2">
    <location>
        <begin position="7"/>
        <end position="117"/>
    </location>
</feature>
<accession>A0A2S4LYR6</accession>
<evidence type="ECO:0000313" key="3">
    <source>
        <dbReference type="EMBL" id="POR47499.1"/>
    </source>
</evidence>
<dbReference type="InterPro" id="IPR058163">
    <property type="entry name" value="LysR-type_TF_proteobact-type"/>
</dbReference>
<comment type="caution">
    <text evidence="3">The sequence shown here is derived from an EMBL/GenBank/DDBJ whole genome shotgun (WGS) entry which is preliminary data.</text>
</comment>
<dbReference type="SUPFAM" id="SSF53850">
    <property type="entry name" value="Periplasmic binding protein-like II"/>
    <property type="match status" value="1"/>
</dbReference>
<sequence length="134" mass="14820">MRHLLRDKPAGTIRITATDHTVDTVIWPKLTDFLPAYPDIKVEISVDYGLRDIVADRFDIGVRTGDQVAKDMIAVRIAPDLKMVIVGAPAYLAKQKTPKSPQDLLQHDCITLRLTSAGGLYVLSAPVYFGILFT</sequence>
<dbReference type="PANTHER" id="PTHR30537">
    <property type="entry name" value="HTH-TYPE TRANSCRIPTIONAL REGULATOR"/>
    <property type="match status" value="1"/>
</dbReference>
<dbReference type="GO" id="GO:0043565">
    <property type="term" value="F:sequence-specific DNA binding"/>
    <property type="evidence" value="ECO:0007669"/>
    <property type="project" value="TreeGrafter"/>
</dbReference>
<dbReference type="GO" id="GO:0006351">
    <property type="term" value="P:DNA-templated transcription"/>
    <property type="evidence" value="ECO:0007669"/>
    <property type="project" value="TreeGrafter"/>
</dbReference>
<dbReference type="EMBL" id="PQGA01000018">
    <property type="protein sequence ID" value="POR47499.1"/>
    <property type="molecule type" value="Genomic_DNA"/>
</dbReference>
<dbReference type="InterPro" id="IPR005119">
    <property type="entry name" value="LysR_subst-bd"/>
</dbReference>
<dbReference type="GO" id="GO:0003700">
    <property type="term" value="F:DNA-binding transcription factor activity"/>
    <property type="evidence" value="ECO:0007669"/>
    <property type="project" value="TreeGrafter"/>
</dbReference>
<evidence type="ECO:0000256" key="1">
    <source>
        <dbReference type="ARBA" id="ARBA00009437"/>
    </source>
</evidence>
<proteinExistence type="inferred from homology"/>
<dbReference type="Proteomes" id="UP000237381">
    <property type="component" value="Unassembled WGS sequence"/>
</dbReference>
<evidence type="ECO:0000313" key="4">
    <source>
        <dbReference type="Proteomes" id="UP000237381"/>
    </source>
</evidence>
<dbReference type="OrthoDB" id="5525645at2"/>
<dbReference type="Gene3D" id="3.40.190.290">
    <property type="match status" value="1"/>
</dbReference>
<keyword evidence="4" id="KW-1185">Reference proteome</keyword>
<gene>
    <name evidence="3" type="ORF">B0G62_11890</name>
</gene>
<organism evidence="3 4">
    <name type="scientific">Paraburkholderia eburnea</name>
    <dbReference type="NCBI Taxonomy" id="1189126"/>
    <lineage>
        <taxon>Bacteria</taxon>
        <taxon>Pseudomonadati</taxon>
        <taxon>Pseudomonadota</taxon>
        <taxon>Betaproteobacteria</taxon>
        <taxon>Burkholderiales</taxon>
        <taxon>Burkholderiaceae</taxon>
        <taxon>Paraburkholderia</taxon>
    </lineage>
</organism>